<evidence type="ECO:0000256" key="4">
    <source>
        <dbReference type="ARBA" id="ARBA00022833"/>
    </source>
</evidence>
<organism evidence="10 11">
    <name type="scientific">Parasutterella secunda</name>
    <dbReference type="NCBI Taxonomy" id="626947"/>
    <lineage>
        <taxon>Bacteria</taxon>
        <taxon>Pseudomonadati</taxon>
        <taxon>Pseudomonadota</taxon>
        <taxon>Betaproteobacteria</taxon>
        <taxon>Burkholderiales</taxon>
        <taxon>Sutterellaceae</taxon>
        <taxon>Parasutterella</taxon>
    </lineage>
</organism>
<sequence>MSFVSYHFRIYPSSSQRRSLVDHFGCTRWVFNRYLSETDCCYKQTGKTMRCNDFIVRLVKLKEEYPWLKDVNSQSLQMAARNADRAFVNFFEKRAGRPKFKSKHSGRQSFQCPQHCKVQFPDLGTKGHIVLPKIGPIKAILHRRFNGTVKTVTVVREASGKYYASVLVDNAQPEVAPDTVDFERTAGIDAGIKTAFTVVSQSGTEKIDNPTFLNKHSEQLKKQQKRLARCLRIVNVKVNDKGEKVKEVTVSKRYEKVRKELACTHERIRHCRKNWIDQITYRLVNDSQVTSYVIEDLNLRGMVKNHHLARAVSDVGIGNFNRTLQYKLKAVGKNLIVAGRWYPSSKRCPECGTKKESLTLKEREWRCAKCGHEHDRDEAAAQNLRHWVKLSESDKHRYGRNGRALEKEAIPF</sequence>
<proteinExistence type="inferred from homology"/>
<evidence type="ECO:0000256" key="5">
    <source>
        <dbReference type="ARBA" id="ARBA00023125"/>
    </source>
</evidence>
<reference evidence="10 11" key="1">
    <citation type="journal article" date="2021" name="Sci. Rep.">
        <title>The distribution of antibiotic resistance genes in chicken gut microbiota commensals.</title>
        <authorList>
            <person name="Juricova H."/>
            <person name="Matiasovicova J."/>
            <person name="Kubasova T."/>
            <person name="Cejkova D."/>
            <person name="Rychlik I."/>
        </authorList>
    </citation>
    <scope>NUCLEOTIDE SEQUENCE [LARGE SCALE GENOMIC DNA]</scope>
    <source>
        <strain evidence="10 11">An562</strain>
    </source>
</reference>
<evidence type="ECO:0000313" key="10">
    <source>
        <dbReference type="EMBL" id="MBM6929251.1"/>
    </source>
</evidence>
<keyword evidence="5" id="KW-0238">DNA-binding</keyword>
<keyword evidence="4" id="KW-0862">Zinc</keyword>
<keyword evidence="2" id="KW-0815">Transposition</keyword>
<evidence type="ECO:0000259" key="9">
    <source>
        <dbReference type="Pfam" id="PF12323"/>
    </source>
</evidence>
<feature type="domain" description="Transposase putative helix-turn-helix" evidence="9">
    <location>
        <begin position="5"/>
        <end position="47"/>
    </location>
</feature>
<evidence type="ECO:0000259" key="7">
    <source>
        <dbReference type="Pfam" id="PF01385"/>
    </source>
</evidence>
<evidence type="ECO:0000256" key="6">
    <source>
        <dbReference type="ARBA" id="ARBA00023172"/>
    </source>
</evidence>
<keyword evidence="11" id="KW-1185">Reference proteome</keyword>
<feature type="domain" description="Probable transposase IS891/IS1136/IS1341" evidence="7">
    <location>
        <begin position="177"/>
        <end position="305"/>
    </location>
</feature>
<dbReference type="Proteomes" id="UP000777002">
    <property type="component" value="Unassembled WGS sequence"/>
</dbReference>
<feature type="domain" description="Cas12f1-like TNB" evidence="8">
    <location>
        <begin position="319"/>
        <end position="384"/>
    </location>
</feature>
<comment type="caution">
    <text evidence="10">The sequence shown here is derived from an EMBL/GenBank/DDBJ whole genome shotgun (WGS) entry which is preliminary data.</text>
</comment>
<dbReference type="Pfam" id="PF12323">
    <property type="entry name" value="HTH_OrfB_IS605"/>
    <property type="match status" value="1"/>
</dbReference>
<evidence type="ECO:0000313" key="11">
    <source>
        <dbReference type="Proteomes" id="UP000777002"/>
    </source>
</evidence>
<dbReference type="NCBIfam" id="NF040570">
    <property type="entry name" value="guided_TnpB"/>
    <property type="match status" value="1"/>
</dbReference>
<dbReference type="InterPro" id="IPR021027">
    <property type="entry name" value="Transposase_put_HTH"/>
</dbReference>
<dbReference type="InterPro" id="IPR001959">
    <property type="entry name" value="Transposase"/>
</dbReference>
<dbReference type="InterPro" id="IPR010095">
    <property type="entry name" value="Cas12f1-like_TNB"/>
</dbReference>
<evidence type="ECO:0000259" key="8">
    <source>
        <dbReference type="Pfam" id="PF07282"/>
    </source>
</evidence>
<evidence type="ECO:0000256" key="1">
    <source>
        <dbReference type="ARBA" id="ARBA00008761"/>
    </source>
</evidence>
<dbReference type="EMBL" id="JACJKX010000017">
    <property type="protein sequence ID" value="MBM6929251.1"/>
    <property type="molecule type" value="Genomic_DNA"/>
</dbReference>
<name>A0ABS2GVL2_9BURK</name>
<dbReference type="RefSeq" id="WP_205050834.1">
    <property type="nucleotide sequence ID" value="NZ_JACJKX010000017.1"/>
</dbReference>
<accession>A0ABS2GVL2</accession>
<keyword evidence="6" id="KW-0233">DNA recombination</keyword>
<comment type="similarity">
    <text evidence="1">In the C-terminal section; belongs to the transposase 35 family.</text>
</comment>
<gene>
    <name evidence="10" type="ORF">H5985_08230</name>
</gene>
<dbReference type="Pfam" id="PF07282">
    <property type="entry name" value="Cas12f1-like_TNB"/>
    <property type="match status" value="1"/>
</dbReference>
<evidence type="ECO:0000256" key="2">
    <source>
        <dbReference type="ARBA" id="ARBA00022578"/>
    </source>
</evidence>
<dbReference type="Pfam" id="PF01385">
    <property type="entry name" value="OrfB_IS605"/>
    <property type="match status" value="1"/>
</dbReference>
<keyword evidence="3" id="KW-0479">Metal-binding</keyword>
<evidence type="ECO:0000256" key="3">
    <source>
        <dbReference type="ARBA" id="ARBA00022723"/>
    </source>
</evidence>
<protein>
    <submittedName>
        <fullName evidence="10">Transposase</fullName>
    </submittedName>
</protein>